<organism evidence="3 4">
    <name type="scientific">Ditylenchus destructor</name>
    <dbReference type="NCBI Taxonomy" id="166010"/>
    <lineage>
        <taxon>Eukaryota</taxon>
        <taxon>Metazoa</taxon>
        <taxon>Ecdysozoa</taxon>
        <taxon>Nematoda</taxon>
        <taxon>Chromadorea</taxon>
        <taxon>Rhabditida</taxon>
        <taxon>Tylenchina</taxon>
        <taxon>Tylenchomorpha</taxon>
        <taxon>Sphaerularioidea</taxon>
        <taxon>Anguinidae</taxon>
        <taxon>Anguininae</taxon>
        <taxon>Ditylenchus</taxon>
    </lineage>
</organism>
<dbReference type="GO" id="GO:0005634">
    <property type="term" value="C:nucleus"/>
    <property type="evidence" value="ECO:0007669"/>
    <property type="project" value="TreeGrafter"/>
</dbReference>
<dbReference type="EMBL" id="JAKKPZ010000005">
    <property type="protein sequence ID" value="KAI1720906.1"/>
    <property type="molecule type" value="Genomic_DNA"/>
</dbReference>
<dbReference type="PANTHER" id="PTHR11215:SF1">
    <property type="entry name" value="MYG1 EXONUCLEASE"/>
    <property type="match status" value="1"/>
</dbReference>
<name>A0AAD4NAU8_9BILA</name>
<proteinExistence type="inferred from homology"/>
<gene>
    <name evidence="3" type="ORF">DdX_05156</name>
</gene>
<dbReference type="AlphaFoldDB" id="A0AAD4NAU8"/>
<feature type="compositionally biased region" description="Polar residues" evidence="2">
    <location>
        <begin position="365"/>
        <end position="379"/>
    </location>
</feature>
<sequence>MAYQCVGVSERNFDVTDALGLYLFRSLDDFSNYDVVSVLRNQDIDECNAIIGAGDTFSPSKLRFSHNGRNFDESMSSLKIPGMKSYSQRLSTAGLVFAVYGHEILDHHYPDVYNNATDKERAEYFRETYDYIIEVIDCFSWGHDLEHPMAEKYKFMAYLTSFSAELDKELRTRQLKFVDIADIYSSKIGDKFKERLSWYFDEFVDCIKKLQQAIDDACQIEPTGLIAACDRDFLHVNVDDVIERVTQSVTSGQVLPAILIIRSKDKYRVECLEYERLKLENKANNIKNLNFHCKNSERLNNVDGLVYISNNGQFAIMKDKESAIQIAKILLMDSQYKGVVAPSRMMPTNEPSTSSREISHPKNEPSISSREIRQHTSPTKPLDEQRNNNVKQRRGQSRTDKLATDSVLRAVFNLSEDLQKFSFPVRPSGGQQTSGQANETVFVELESSTATLSGLTKALHEKYPKYWSYSLCYADGTKIGSNPLTESPDFWTRPNQFAEHQIYFCFIDNEQENTCTTDDESIYDSVDNCSERMFPALNHKSNNDAMLGVNLDAWSLPELLAVAIIKSNRWEKHLQITSVSSENCSIRIGSDAYSYEDATNYYTRLVIS</sequence>
<dbReference type="GO" id="GO:0005737">
    <property type="term" value="C:cytoplasm"/>
    <property type="evidence" value="ECO:0007669"/>
    <property type="project" value="TreeGrafter"/>
</dbReference>
<dbReference type="PANTHER" id="PTHR11215">
    <property type="entry name" value="METAL DEPENDENT HYDROLASE - RELATED"/>
    <property type="match status" value="1"/>
</dbReference>
<reference evidence="3" key="1">
    <citation type="submission" date="2022-01" db="EMBL/GenBank/DDBJ databases">
        <title>Genome Sequence Resource for Two Populations of Ditylenchus destructor, the Migratory Endoparasitic Phytonematode.</title>
        <authorList>
            <person name="Zhang H."/>
            <person name="Lin R."/>
            <person name="Xie B."/>
        </authorList>
    </citation>
    <scope>NUCLEOTIDE SEQUENCE</scope>
    <source>
        <strain evidence="3">BazhouSP</strain>
    </source>
</reference>
<comment type="similarity">
    <text evidence="1">Belongs to the MYG1 family.</text>
</comment>
<keyword evidence="4" id="KW-1185">Reference proteome</keyword>
<evidence type="ECO:0000256" key="1">
    <source>
        <dbReference type="ARBA" id="ARBA00010105"/>
    </source>
</evidence>
<evidence type="ECO:0000256" key="2">
    <source>
        <dbReference type="SAM" id="MobiDB-lite"/>
    </source>
</evidence>
<accession>A0AAD4NAU8</accession>
<dbReference type="Pfam" id="PF03690">
    <property type="entry name" value="MYG1_exonuc"/>
    <property type="match status" value="1"/>
</dbReference>
<evidence type="ECO:0000313" key="4">
    <source>
        <dbReference type="Proteomes" id="UP001201812"/>
    </source>
</evidence>
<protein>
    <submittedName>
        <fullName evidence="3">MYG1 protein</fullName>
    </submittedName>
</protein>
<dbReference type="Proteomes" id="UP001201812">
    <property type="component" value="Unassembled WGS sequence"/>
</dbReference>
<dbReference type="InterPro" id="IPR003226">
    <property type="entry name" value="MYG1_exonuclease"/>
</dbReference>
<comment type="caution">
    <text evidence="3">The sequence shown here is derived from an EMBL/GenBank/DDBJ whole genome shotgun (WGS) entry which is preliminary data.</text>
</comment>
<feature type="region of interest" description="Disordered" evidence="2">
    <location>
        <begin position="342"/>
        <end position="402"/>
    </location>
</feature>
<evidence type="ECO:0000313" key="3">
    <source>
        <dbReference type="EMBL" id="KAI1720906.1"/>
    </source>
</evidence>